<dbReference type="InterPro" id="IPR025184">
    <property type="entry name" value="AadA_C"/>
</dbReference>
<dbReference type="RefSeq" id="WP_126016523.1">
    <property type="nucleotide sequence ID" value="NZ_CP034437.1"/>
</dbReference>
<dbReference type="InterPro" id="IPR002934">
    <property type="entry name" value="Polymerase_NTP_transf_dom"/>
</dbReference>
<dbReference type="OrthoDB" id="1933376at2"/>
<accession>A0A3S9A5B4</accession>
<dbReference type="Pfam" id="PF01909">
    <property type="entry name" value="NTP_transf_2"/>
    <property type="match status" value="1"/>
</dbReference>
<dbReference type="SUPFAM" id="SSF81301">
    <property type="entry name" value="Nucleotidyltransferase"/>
    <property type="match status" value="1"/>
</dbReference>
<keyword evidence="1" id="KW-0808">Transferase</keyword>
<feature type="domain" description="Adenylyltransferase AadA C-terminal" evidence="3">
    <location>
        <begin position="181"/>
        <end position="221"/>
    </location>
</feature>
<name>A0A3S9A5B4_9BACL</name>
<dbReference type="GO" id="GO:0016779">
    <property type="term" value="F:nucleotidyltransferase activity"/>
    <property type="evidence" value="ECO:0007669"/>
    <property type="project" value="InterPro"/>
</dbReference>
<dbReference type="KEGG" id="palb:EJC50_15675"/>
<dbReference type="InterPro" id="IPR043519">
    <property type="entry name" value="NT_sf"/>
</dbReference>
<dbReference type="Proteomes" id="UP000272528">
    <property type="component" value="Chromosome"/>
</dbReference>
<dbReference type="Pfam" id="PF13427">
    <property type="entry name" value="AadA_C"/>
    <property type="match status" value="1"/>
</dbReference>
<gene>
    <name evidence="4" type="ORF">EJC50_15675</name>
</gene>
<dbReference type="EMBL" id="CP034437">
    <property type="protein sequence ID" value="AZN40949.1"/>
    <property type="molecule type" value="Genomic_DNA"/>
</dbReference>
<evidence type="ECO:0000256" key="1">
    <source>
        <dbReference type="ARBA" id="ARBA00022679"/>
    </source>
</evidence>
<evidence type="ECO:0000259" key="2">
    <source>
        <dbReference type="Pfam" id="PF01909"/>
    </source>
</evidence>
<evidence type="ECO:0000313" key="4">
    <source>
        <dbReference type="EMBL" id="AZN40949.1"/>
    </source>
</evidence>
<reference evidence="5" key="1">
    <citation type="submission" date="2018-12" db="EMBL/GenBank/DDBJ databases">
        <title>Genome sequence of Peanibacillus sp.</title>
        <authorList>
            <person name="Subramani G."/>
            <person name="Srinivasan S."/>
            <person name="Kim M.K."/>
        </authorList>
    </citation>
    <scope>NUCLEOTIDE SEQUENCE [LARGE SCALE GENOMIC DNA]</scope>
    <source>
        <strain evidence="5">18JY67-1</strain>
    </source>
</reference>
<evidence type="ECO:0000313" key="5">
    <source>
        <dbReference type="Proteomes" id="UP000272528"/>
    </source>
</evidence>
<dbReference type="CDD" id="cd05403">
    <property type="entry name" value="NT_KNTase_like"/>
    <property type="match status" value="1"/>
</dbReference>
<feature type="domain" description="Polymerase nucleotidyl transferase" evidence="2">
    <location>
        <begin position="2"/>
        <end position="70"/>
    </location>
</feature>
<dbReference type="Gene3D" id="3.30.460.10">
    <property type="entry name" value="Beta Polymerase, domain 2"/>
    <property type="match status" value="1"/>
</dbReference>
<dbReference type="AlphaFoldDB" id="A0A3S9A5B4"/>
<sequence>MSKLTGALQSRTSIIESIYLYGSVALGDYIDGTSDIDFVVIVSESPTEEDIKAISDAHTETEREYPEVDIMGMYLLAQDLGQPYCADRPSLNFYNKQVHTNGFGADWNPITWWILKHRGIRVAGAEQSMNYEIDTQSLSRYVIENMNSYWLGWIERLEQFIATKGSFSTGQLDEAVDWCALGMLRQLYTVSEQGVKSKVQAGEYGLTVIPEKWHSIIQEAIWIKQLRPKRVYVDNDKRLGDLAALLRYIHVEANRIYNAAKS</sequence>
<proteinExistence type="predicted"/>
<evidence type="ECO:0000259" key="3">
    <source>
        <dbReference type="Pfam" id="PF13427"/>
    </source>
</evidence>
<organism evidence="4 5">
    <name type="scientific">Paenibacillus albus</name>
    <dbReference type="NCBI Taxonomy" id="2495582"/>
    <lineage>
        <taxon>Bacteria</taxon>
        <taxon>Bacillati</taxon>
        <taxon>Bacillota</taxon>
        <taxon>Bacilli</taxon>
        <taxon>Bacillales</taxon>
        <taxon>Paenibacillaceae</taxon>
        <taxon>Paenibacillus</taxon>
    </lineage>
</organism>
<protein>
    <submittedName>
        <fullName evidence="4">DUF4111 domain-containing protein</fullName>
    </submittedName>
</protein>
<keyword evidence="5" id="KW-1185">Reference proteome</keyword>